<feature type="domain" description="Glycosyltransferase 2-like" evidence="10">
    <location>
        <begin position="2"/>
        <end position="127"/>
    </location>
</feature>
<evidence type="ECO:0000313" key="11">
    <source>
        <dbReference type="EMBL" id="GAA0282310.1"/>
    </source>
</evidence>
<gene>
    <name evidence="11" type="ORF">GCM10009539_82800</name>
</gene>
<dbReference type="EMBL" id="BAAAGX010000046">
    <property type="protein sequence ID" value="GAA0282310.1"/>
    <property type="molecule type" value="Genomic_DNA"/>
</dbReference>
<comment type="subcellular location">
    <subcellularLocation>
        <location evidence="1">Cell membrane</location>
    </subcellularLocation>
</comment>
<comment type="caution">
    <text evidence="11">The sequence shown here is derived from an EMBL/GenBank/DDBJ whole genome shotgun (WGS) entry which is preliminary data.</text>
</comment>
<keyword evidence="3" id="KW-0328">Glycosyltransferase</keyword>
<organism evidence="11 12">
    <name type="scientific">Cryptosporangium japonicum</name>
    <dbReference type="NCBI Taxonomy" id="80872"/>
    <lineage>
        <taxon>Bacteria</taxon>
        <taxon>Bacillati</taxon>
        <taxon>Actinomycetota</taxon>
        <taxon>Actinomycetes</taxon>
        <taxon>Cryptosporangiales</taxon>
        <taxon>Cryptosporangiaceae</taxon>
        <taxon>Cryptosporangium</taxon>
    </lineage>
</organism>
<dbReference type="Gene3D" id="3.90.550.10">
    <property type="entry name" value="Spore Coat Polysaccharide Biosynthesis Protein SpsA, Chain A"/>
    <property type="match status" value="1"/>
</dbReference>
<name>A0ABP3EZR3_9ACTN</name>
<sequence>MVPAHDEEELLPACLDALREATRHAPLPVDVLVVLDACTDATAAVAAESGVDTLSVDARNVGRARAAGAAAVVADDTWLACTDADTRVTPDWFAQQLRLARAGADVVTGIVLVDDWGDWPEATADAFRAAYRENLHTHVHGANLGLSGAAYRRAGGFRPVPVAEDHALVRSALEAGLRVARSTEVRVFTSARRHARAPEGFSGYLRAL</sequence>
<dbReference type="Proteomes" id="UP001500967">
    <property type="component" value="Unassembled WGS sequence"/>
</dbReference>
<dbReference type="SUPFAM" id="SSF53448">
    <property type="entry name" value="Nucleotide-diphospho-sugar transferases"/>
    <property type="match status" value="1"/>
</dbReference>
<evidence type="ECO:0000256" key="6">
    <source>
        <dbReference type="ARBA" id="ARBA00037281"/>
    </source>
</evidence>
<comment type="pathway">
    <text evidence="7">Carotenoid biosynthesis; staphyloxanthin biosynthesis; staphyloxanthin from farnesyl diphosphate: step 4/5.</text>
</comment>
<evidence type="ECO:0000256" key="2">
    <source>
        <dbReference type="ARBA" id="ARBA00022475"/>
    </source>
</evidence>
<protein>
    <recommendedName>
        <fullName evidence="9">4,4'-diaponeurosporenoate glycosyltransferase</fullName>
    </recommendedName>
</protein>
<accession>A0ABP3EZR3</accession>
<proteinExistence type="inferred from homology"/>
<evidence type="ECO:0000256" key="8">
    <source>
        <dbReference type="ARBA" id="ARBA00038120"/>
    </source>
</evidence>
<evidence type="ECO:0000256" key="7">
    <source>
        <dbReference type="ARBA" id="ARBA00037904"/>
    </source>
</evidence>
<evidence type="ECO:0000256" key="5">
    <source>
        <dbReference type="ARBA" id="ARBA00023136"/>
    </source>
</evidence>
<dbReference type="PANTHER" id="PTHR43646:SF2">
    <property type="entry name" value="GLYCOSYLTRANSFERASE 2-LIKE DOMAIN-CONTAINING PROTEIN"/>
    <property type="match status" value="1"/>
</dbReference>
<evidence type="ECO:0000256" key="4">
    <source>
        <dbReference type="ARBA" id="ARBA00022679"/>
    </source>
</evidence>
<dbReference type="PANTHER" id="PTHR43646">
    <property type="entry name" value="GLYCOSYLTRANSFERASE"/>
    <property type="match status" value="1"/>
</dbReference>
<dbReference type="InterPro" id="IPR001173">
    <property type="entry name" value="Glyco_trans_2-like"/>
</dbReference>
<evidence type="ECO:0000313" key="12">
    <source>
        <dbReference type="Proteomes" id="UP001500967"/>
    </source>
</evidence>
<reference evidence="12" key="1">
    <citation type="journal article" date="2019" name="Int. J. Syst. Evol. Microbiol.">
        <title>The Global Catalogue of Microorganisms (GCM) 10K type strain sequencing project: providing services to taxonomists for standard genome sequencing and annotation.</title>
        <authorList>
            <consortium name="The Broad Institute Genomics Platform"/>
            <consortium name="The Broad Institute Genome Sequencing Center for Infectious Disease"/>
            <person name="Wu L."/>
            <person name="Ma J."/>
        </authorList>
    </citation>
    <scope>NUCLEOTIDE SEQUENCE [LARGE SCALE GENOMIC DNA]</scope>
    <source>
        <strain evidence="12">JCM 10425</strain>
    </source>
</reference>
<keyword evidence="5" id="KW-0472">Membrane</keyword>
<evidence type="ECO:0000256" key="1">
    <source>
        <dbReference type="ARBA" id="ARBA00004236"/>
    </source>
</evidence>
<evidence type="ECO:0000256" key="3">
    <source>
        <dbReference type="ARBA" id="ARBA00022676"/>
    </source>
</evidence>
<dbReference type="Pfam" id="PF00535">
    <property type="entry name" value="Glycos_transf_2"/>
    <property type="match status" value="1"/>
</dbReference>
<keyword evidence="12" id="KW-1185">Reference proteome</keyword>
<keyword evidence="4" id="KW-0808">Transferase</keyword>
<comment type="similarity">
    <text evidence="8">Belongs to the glycosyltransferase 2 family. CrtQ subfamily.</text>
</comment>
<evidence type="ECO:0000256" key="9">
    <source>
        <dbReference type="ARBA" id="ARBA00040345"/>
    </source>
</evidence>
<dbReference type="InterPro" id="IPR029044">
    <property type="entry name" value="Nucleotide-diphossugar_trans"/>
</dbReference>
<comment type="function">
    <text evidence="6">Catalyzes the glycosylation of 4,4'-diaponeurosporenoate, i.e. the esterification of glucose at the C1'' position with the carboxyl group of 4,4'-diaponeurosporenic acid, to form glycosyl-4,4'-diaponeurosporenoate. This is a step in the biosynthesis of staphyloxanthin, an orange pigment present in most staphylococci strains.</text>
</comment>
<evidence type="ECO:0000259" key="10">
    <source>
        <dbReference type="Pfam" id="PF00535"/>
    </source>
</evidence>
<keyword evidence="2" id="KW-1003">Cell membrane</keyword>
<dbReference type="RefSeq" id="WP_344654440.1">
    <property type="nucleotide sequence ID" value="NZ_BAAAGX010000046.1"/>
</dbReference>